<evidence type="ECO:0000256" key="2">
    <source>
        <dbReference type="ARBA" id="ARBA00022679"/>
    </source>
</evidence>
<dbReference type="InterPro" id="IPR008731">
    <property type="entry name" value="PTS_EIN"/>
</dbReference>
<dbReference type="Gene3D" id="1.10.274.10">
    <property type="entry name" value="PtsI, HPr-binding domain"/>
    <property type="match status" value="1"/>
</dbReference>
<evidence type="ECO:0000313" key="5">
    <source>
        <dbReference type="Proteomes" id="UP000287563"/>
    </source>
</evidence>
<reference evidence="4 5" key="1">
    <citation type="submission" date="2018-11" db="EMBL/GenBank/DDBJ databases">
        <title>Photobacterium sp. BEI247 sp. nov., a marine bacterium isolated from Yongle Blue Hole in the South China Sea.</title>
        <authorList>
            <person name="Wang X."/>
        </authorList>
    </citation>
    <scope>NUCLEOTIDE SEQUENCE [LARGE SCALE GENOMIC DNA]</scope>
    <source>
        <strain evidence="5">BEI247</strain>
    </source>
</reference>
<proteinExistence type="inferred from homology"/>
<dbReference type="EMBL" id="RJLM01000004">
    <property type="protein sequence ID" value="RWX55138.1"/>
    <property type="molecule type" value="Genomic_DNA"/>
</dbReference>
<protein>
    <recommendedName>
        <fullName evidence="3">Phosphotransferase system enzyme I N-terminal domain-containing protein</fullName>
    </recommendedName>
</protein>
<dbReference type="RefSeq" id="WP_128783952.1">
    <property type="nucleotide sequence ID" value="NZ_JAKJSG010000016.1"/>
</dbReference>
<dbReference type="AlphaFoldDB" id="A0A444JQ87"/>
<dbReference type="SUPFAM" id="SSF47831">
    <property type="entry name" value="Enzyme I of the PEP:sugar phosphotransferase system HPr-binding (sub)domain"/>
    <property type="match status" value="1"/>
</dbReference>
<name>A0A444JQ87_9GAMM</name>
<dbReference type="GO" id="GO:0009401">
    <property type="term" value="P:phosphoenolpyruvate-dependent sugar phosphotransferase system"/>
    <property type="evidence" value="ECO:0007669"/>
    <property type="project" value="InterPro"/>
</dbReference>
<keyword evidence="5" id="KW-1185">Reference proteome</keyword>
<comment type="similarity">
    <text evidence="1">Belongs to the PEP-utilizing enzyme family.</text>
</comment>
<feature type="domain" description="Phosphotransferase system enzyme I N-terminal" evidence="3">
    <location>
        <begin position="25"/>
        <end position="123"/>
    </location>
</feature>
<dbReference type="Proteomes" id="UP000287563">
    <property type="component" value="Unassembled WGS sequence"/>
</dbReference>
<dbReference type="Pfam" id="PF05524">
    <property type="entry name" value="PEP-utilisers_N"/>
    <property type="match status" value="1"/>
</dbReference>
<comment type="caution">
    <text evidence="4">The sequence shown here is derived from an EMBL/GenBank/DDBJ whole genome shotgun (WGS) entry which is preliminary data.</text>
</comment>
<gene>
    <name evidence="4" type="ORF">EDI28_11260</name>
</gene>
<sequence>MLAGITTLKNNTYNQTPVSKNQHLPIPRYSIGKNKFETEMIRFYRARDKVQCHLEQLRDQTAENNDRKQAQVFELYIQLLTNHDVETATNDAVADGLNIEAAALDALDKYTDLLILLDNKRFAQQDRYIKELNHKLLWHLAQV</sequence>
<dbReference type="InterPro" id="IPR036618">
    <property type="entry name" value="PtsI_HPr-bd_sf"/>
</dbReference>
<organism evidence="4 5">
    <name type="scientific">Photobacterium chitinilyticum</name>
    <dbReference type="NCBI Taxonomy" id="2485123"/>
    <lineage>
        <taxon>Bacteria</taxon>
        <taxon>Pseudomonadati</taxon>
        <taxon>Pseudomonadota</taxon>
        <taxon>Gammaproteobacteria</taxon>
        <taxon>Vibrionales</taxon>
        <taxon>Vibrionaceae</taxon>
        <taxon>Photobacterium</taxon>
    </lineage>
</organism>
<dbReference type="GO" id="GO:0016740">
    <property type="term" value="F:transferase activity"/>
    <property type="evidence" value="ECO:0007669"/>
    <property type="project" value="UniProtKB-KW"/>
</dbReference>
<evidence type="ECO:0000259" key="3">
    <source>
        <dbReference type="Pfam" id="PF05524"/>
    </source>
</evidence>
<accession>A0A444JQ87</accession>
<dbReference type="OrthoDB" id="9838106at2"/>
<evidence type="ECO:0000256" key="1">
    <source>
        <dbReference type="ARBA" id="ARBA00007837"/>
    </source>
</evidence>
<evidence type="ECO:0000313" key="4">
    <source>
        <dbReference type="EMBL" id="RWX55138.1"/>
    </source>
</evidence>
<keyword evidence="2" id="KW-0808">Transferase</keyword>